<dbReference type="EMBL" id="LZYZ01000007">
    <property type="protein sequence ID" value="OOM09171.1"/>
    <property type="molecule type" value="Genomic_DNA"/>
</dbReference>
<dbReference type="Gene3D" id="1.10.10.10">
    <property type="entry name" value="Winged helix-like DNA-binding domain superfamily/Winged helix DNA-binding domain"/>
    <property type="match status" value="1"/>
</dbReference>
<evidence type="ECO:0000313" key="6">
    <source>
        <dbReference type="EMBL" id="OOM09171.1"/>
    </source>
</evidence>
<dbReference type="STRING" id="169679.CSACC_26540"/>
<dbReference type="SUPFAM" id="SSF46785">
    <property type="entry name" value="Winged helix' DNA-binding domain"/>
    <property type="match status" value="1"/>
</dbReference>
<reference evidence="6 7" key="1">
    <citation type="submission" date="2016-05" db="EMBL/GenBank/DDBJ databases">
        <title>Microbial solvent formation.</title>
        <authorList>
            <person name="Poehlein A."/>
            <person name="Montoya Solano J.D."/>
            <person name="Flitsch S."/>
            <person name="Krabben P."/>
            <person name="Duerre P."/>
            <person name="Daniel R."/>
        </authorList>
    </citation>
    <scope>NUCLEOTIDE SEQUENCE [LARGE SCALE GENOMIC DNA]</scope>
    <source>
        <strain evidence="6 7">L1-8</strain>
    </source>
</reference>
<dbReference type="PROSITE" id="PS50042">
    <property type="entry name" value="CNMP_BINDING_3"/>
    <property type="match status" value="1"/>
</dbReference>
<dbReference type="SMART" id="SM00419">
    <property type="entry name" value="HTH_CRP"/>
    <property type="match status" value="1"/>
</dbReference>
<dbReference type="Gene3D" id="2.60.120.10">
    <property type="entry name" value="Jelly Rolls"/>
    <property type="match status" value="1"/>
</dbReference>
<dbReference type="InterPro" id="IPR018490">
    <property type="entry name" value="cNMP-bd_dom_sf"/>
</dbReference>
<evidence type="ECO:0000313" key="7">
    <source>
        <dbReference type="Proteomes" id="UP000191154"/>
    </source>
</evidence>
<dbReference type="InterPro" id="IPR050397">
    <property type="entry name" value="Env_Response_Regulators"/>
</dbReference>
<dbReference type="PANTHER" id="PTHR24567">
    <property type="entry name" value="CRP FAMILY TRANSCRIPTIONAL REGULATORY PROTEIN"/>
    <property type="match status" value="1"/>
</dbReference>
<keyword evidence="3" id="KW-0804">Transcription</keyword>
<dbReference type="InterPro" id="IPR036388">
    <property type="entry name" value="WH-like_DNA-bd_sf"/>
</dbReference>
<dbReference type="SMART" id="SM00100">
    <property type="entry name" value="cNMP"/>
    <property type="match status" value="1"/>
</dbReference>
<dbReference type="InterPro" id="IPR036390">
    <property type="entry name" value="WH_DNA-bd_sf"/>
</dbReference>
<dbReference type="PROSITE" id="PS51063">
    <property type="entry name" value="HTH_CRP_2"/>
    <property type="match status" value="1"/>
</dbReference>
<feature type="domain" description="HTH crp-type" evidence="5">
    <location>
        <begin position="147"/>
        <end position="220"/>
    </location>
</feature>
<name>A0A1S8MYL9_CLOSA</name>
<dbReference type="PANTHER" id="PTHR24567:SF74">
    <property type="entry name" value="HTH-TYPE TRANSCRIPTIONAL REGULATOR ARCR"/>
    <property type="match status" value="1"/>
</dbReference>
<proteinExistence type="predicted"/>
<dbReference type="CDD" id="cd00038">
    <property type="entry name" value="CAP_ED"/>
    <property type="match status" value="1"/>
</dbReference>
<gene>
    <name evidence="6" type="primary">ntcA_1</name>
    <name evidence="6" type="ORF">CLOSAC_34510</name>
</gene>
<feature type="domain" description="Cyclic nucleotide-binding" evidence="4">
    <location>
        <begin position="13"/>
        <end position="132"/>
    </location>
</feature>
<evidence type="ECO:0000256" key="3">
    <source>
        <dbReference type="ARBA" id="ARBA00023163"/>
    </source>
</evidence>
<dbReference type="GO" id="GO:0003700">
    <property type="term" value="F:DNA-binding transcription factor activity"/>
    <property type="evidence" value="ECO:0007669"/>
    <property type="project" value="TreeGrafter"/>
</dbReference>
<comment type="caution">
    <text evidence="6">The sequence shown here is derived from an EMBL/GenBank/DDBJ whole genome shotgun (WGS) entry which is preliminary data.</text>
</comment>
<dbReference type="Pfam" id="PF13545">
    <property type="entry name" value="HTH_Crp_2"/>
    <property type="match status" value="1"/>
</dbReference>
<dbReference type="AlphaFoldDB" id="A0A1S8MYL9"/>
<accession>A0A1S8MYL9</accession>
<keyword evidence="2" id="KW-0238">DNA-binding</keyword>
<protein>
    <submittedName>
        <fullName evidence="6">Global nitrogen regulator</fullName>
    </submittedName>
</protein>
<dbReference type="SUPFAM" id="SSF51206">
    <property type="entry name" value="cAMP-binding domain-like"/>
    <property type="match status" value="1"/>
</dbReference>
<dbReference type="InterPro" id="IPR012318">
    <property type="entry name" value="HTH_CRP"/>
</dbReference>
<dbReference type="GO" id="GO:0003677">
    <property type="term" value="F:DNA binding"/>
    <property type="evidence" value="ECO:0007669"/>
    <property type="project" value="UniProtKB-KW"/>
</dbReference>
<dbReference type="InterPro" id="IPR014710">
    <property type="entry name" value="RmlC-like_jellyroll"/>
</dbReference>
<evidence type="ECO:0000256" key="1">
    <source>
        <dbReference type="ARBA" id="ARBA00023015"/>
    </source>
</evidence>
<evidence type="ECO:0000256" key="2">
    <source>
        <dbReference type="ARBA" id="ARBA00023125"/>
    </source>
</evidence>
<organism evidence="6 7">
    <name type="scientific">Clostridium saccharobutylicum</name>
    <dbReference type="NCBI Taxonomy" id="169679"/>
    <lineage>
        <taxon>Bacteria</taxon>
        <taxon>Bacillati</taxon>
        <taxon>Bacillota</taxon>
        <taxon>Clostridia</taxon>
        <taxon>Eubacteriales</taxon>
        <taxon>Clostridiaceae</taxon>
        <taxon>Clostridium</taxon>
    </lineage>
</organism>
<dbReference type="Pfam" id="PF00027">
    <property type="entry name" value="cNMP_binding"/>
    <property type="match status" value="1"/>
</dbReference>
<evidence type="ECO:0000259" key="4">
    <source>
        <dbReference type="PROSITE" id="PS50042"/>
    </source>
</evidence>
<dbReference type="Proteomes" id="UP000191154">
    <property type="component" value="Unassembled WGS sequence"/>
</dbReference>
<dbReference type="GO" id="GO:0005829">
    <property type="term" value="C:cytosol"/>
    <property type="evidence" value="ECO:0007669"/>
    <property type="project" value="TreeGrafter"/>
</dbReference>
<keyword evidence="1" id="KW-0805">Transcription regulation</keyword>
<dbReference type="InterPro" id="IPR000595">
    <property type="entry name" value="cNMP-bd_dom"/>
</dbReference>
<dbReference type="RefSeq" id="WP_077866509.1">
    <property type="nucleotide sequence ID" value="NZ_LZYZ01000007.1"/>
</dbReference>
<sequence length="229" mass="25919">MQYKEEELKKLKVFSNVSDKSISLINKCGKIKKYVAGDIIFSDKETVNIIYIVVSGTVSLYKINENGQKKVIFILDKGKLINEVIIQGLPSSVNCEVFEDAEILSINKEKLIKIMEGDFQLTKAVIESLASKVRRMYRQLKNTPSSIKIEKKLAAKIYKLGKDYGINSNEGIIVDMNISITYLADLLGSQRETISRAVKVLQNAGLIHYKDKKIFIPNLQKLSDYFKTS</sequence>
<evidence type="ECO:0000259" key="5">
    <source>
        <dbReference type="PROSITE" id="PS51063"/>
    </source>
</evidence>